<dbReference type="EMBL" id="CAUDKV010000008">
    <property type="protein sequence ID" value="CAJ0871595.1"/>
    <property type="molecule type" value="Genomic_DNA"/>
</dbReference>
<evidence type="ECO:0000313" key="10">
    <source>
        <dbReference type="EMBL" id="CAJ0695932.1"/>
    </source>
</evidence>
<dbReference type="PANTHER" id="PTHR45755">
    <property type="match status" value="1"/>
</dbReference>
<keyword evidence="6 8" id="KW-0472">Membrane</keyword>
<dbReference type="GO" id="GO:0006882">
    <property type="term" value="P:intracellular zinc ion homeostasis"/>
    <property type="evidence" value="ECO:0007669"/>
    <property type="project" value="InterPro"/>
</dbReference>
<evidence type="ECO:0000256" key="7">
    <source>
        <dbReference type="SAM" id="MobiDB-lite"/>
    </source>
</evidence>
<evidence type="ECO:0000259" key="9">
    <source>
        <dbReference type="Pfam" id="PF01545"/>
    </source>
</evidence>
<feature type="transmembrane region" description="Helical" evidence="8">
    <location>
        <begin position="317"/>
        <end position="340"/>
    </location>
</feature>
<evidence type="ECO:0000256" key="1">
    <source>
        <dbReference type="ARBA" id="ARBA00004141"/>
    </source>
</evidence>
<dbReference type="GO" id="GO:0005385">
    <property type="term" value="F:zinc ion transmembrane transporter activity"/>
    <property type="evidence" value="ECO:0007669"/>
    <property type="project" value="InterPro"/>
</dbReference>
<evidence type="ECO:0000256" key="6">
    <source>
        <dbReference type="ARBA" id="ARBA00023136"/>
    </source>
</evidence>
<feature type="compositionally biased region" description="Basic and acidic residues" evidence="7">
    <location>
        <begin position="171"/>
        <end position="182"/>
    </location>
</feature>
<keyword evidence="13" id="KW-1185">Reference proteome</keyword>
<dbReference type="InterPro" id="IPR058533">
    <property type="entry name" value="Cation_efflux_TM"/>
</dbReference>
<evidence type="ECO:0000313" key="11">
    <source>
        <dbReference type="EMBL" id="CAJ0871595.1"/>
    </source>
</evidence>
<accession>A0AAD2B0C5</accession>
<dbReference type="RefSeq" id="WP_009238036.1">
    <property type="nucleotide sequence ID" value="NZ_CATVXE010000027.1"/>
</dbReference>
<dbReference type="Proteomes" id="UP001190002">
    <property type="component" value="Unassembled WGS sequence"/>
</dbReference>
<feature type="domain" description="Cation efflux protein transmembrane" evidence="9">
    <location>
        <begin position="30"/>
        <end position="348"/>
    </location>
</feature>
<dbReference type="NCBIfam" id="NF033827">
    <property type="entry name" value="CDF_efflux_DmeF"/>
    <property type="match status" value="1"/>
</dbReference>
<dbReference type="NCBIfam" id="TIGR01297">
    <property type="entry name" value="CDF"/>
    <property type="match status" value="1"/>
</dbReference>
<evidence type="ECO:0000256" key="4">
    <source>
        <dbReference type="ARBA" id="ARBA00022989"/>
    </source>
</evidence>
<feature type="transmembrane region" description="Helical" evidence="8">
    <location>
        <begin position="60"/>
        <end position="78"/>
    </location>
</feature>
<dbReference type="Proteomes" id="UP001190452">
    <property type="component" value="Unassembled WGS sequence"/>
</dbReference>
<comment type="caution">
    <text evidence="10">The sequence shown here is derived from an EMBL/GenBank/DDBJ whole genome shotgun (WGS) entry which is preliminary data.</text>
</comment>
<keyword evidence="5" id="KW-0406">Ion transport</keyword>
<evidence type="ECO:0000313" key="12">
    <source>
        <dbReference type="Proteomes" id="UP001190002"/>
    </source>
</evidence>
<dbReference type="GO" id="GO:0016020">
    <property type="term" value="C:membrane"/>
    <property type="evidence" value="ECO:0007669"/>
    <property type="project" value="UniProtKB-SubCell"/>
</dbReference>
<dbReference type="SUPFAM" id="SSF161111">
    <property type="entry name" value="Cation efflux protein transmembrane domain-like"/>
    <property type="match status" value="1"/>
</dbReference>
<protein>
    <submittedName>
        <fullName evidence="10">Zinc transporter ZitB</fullName>
    </submittedName>
</protein>
<evidence type="ECO:0000256" key="2">
    <source>
        <dbReference type="ARBA" id="ARBA00022448"/>
    </source>
</evidence>
<dbReference type="EMBL" id="CATVXE010000027">
    <property type="protein sequence ID" value="CAJ0695932.1"/>
    <property type="molecule type" value="Genomic_DNA"/>
</dbReference>
<feature type="region of interest" description="Disordered" evidence="7">
    <location>
        <begin position="157"/>
        <end position="182"/>
    </location>
</feature>
<dbReference type="InterPro" id="IPR045316">
    <property type="entry name" value="Msc2-like"/>
</dbReference>
<feature type="transmembrane region" description="Helical" evidence="8">
    <location>
        <begin position="128"/>
        <end position="151"/>
    </location>
</feature>
<dbReference type="Pfam" id="PF01545">
    <property type="entry name" value="Cation_efflux"/>
    <property type="match status" value="1"/>
</dbReference>
<reference evidence="10 13" key="1">
    <citation type="submission" date="2023-07" db="EMBL/GenBank/DDBJ databases">
        <authorList>
            <person name="Peeters C."/>
        </authorList>
    </citation>
    <scope>NUCLEOTIDE SEQUENCE</scope>
    <source>
        <strain evidence="11 13">R-77569</strain>
        <strain evidence="10">R-77591</strain>
    </source>
</reference>
<keyword evidence="2" id="KW-0813">Transport</keyword>
<dbReference type="Gene3D" id="1.20.1510.10">
    <property type="entry name" value="Cation efflux protein transmembrane domain"/>
    <property type="match status" value="2"/>
</dbReference>
<evidence type="ECO:0000256" key="3">
    <source>
        <dbReference type="ARBA" id="ARBA00022692"/>
    </source>
</evidence>
<evidence type="ECO:0000256" key="5">
    <source>
        <dbReference type="ARBA" id="ARBA00023065"/>
    </source>
</evidence>
<keyword evidence="4 8" id="KW-1133">Transmembrane helix</keyword>
<organism evidence="10 12">
    <name type="scientific">Ralstonia mannitolilytica</name>
    <dbReference type="NCBI Taxonomy" id="105219"/>
    <lineage>
        <taxon>Bacteria</taxon>
        <taxon>Pseudomonadati</taxon>
        <taxon>Pseudomonadota</taxon>
        <taxon>Betaproteobacteria</taxon>
        <taxon>Burkholderiales</taxon>
        <taxon>Burkholderiaceae</taxon>
        <taxon>Ralstonia</taxon>
    </lineage>
</organism>
<proteinExistence type="predicted"/>
<dbReference type="PANTHER" id="PTHR45755:SF4">
    <property type="entry name" value="ZINC TRANSPORTER 7"/>
    <property type="match status" value="1"/>
</dbReference>
<sequence>MSDFYDAPFASGHDHVFLGAGHEKNERKTWAVIVLCALMMAVEIIGGSVFGSLALVADGLHMSTHAGAMLIAALAYTYARRYAHDPRFVFGTGKLGDLAGYTSAIILAMIALLIGYEAVARFFSPVPIHFAEAIPIAIVGLLVNIASAWLLSGGDHHGHSHGHSHGHHHGAAHDDAHDHGEDVQHITTPAGVLALSIFEDGVPPVFRLAAEAAVLPNDAATVTTIRPDGARQEFVLARKSDVLESTTDIPEPHAFTAVLKLGGQEHTVVFEEHDHGYGHEGHHRDHNMRAAYVHVLADAFVSVLAIIGLLLAKTFGWLWMDPLAGVVGALVIANWSYGLLRDTGGILVDMTPDKHIAGRIKIALEADGDTLLDLHVWRIGPGHLGAVVSVGTRQVQRGPQFYHGLLRRFNTLSHVTVEVHPLPTK</sequence>
<dbReference type="AlphaFoldDB" id="A0AAD2B0C5"/>
<feature type="transmembrane region" description="Helical" evidence="8">
    <location>
        <begin position="98"/>
        <end position="116"/>
    </location>
</feature>
<feature type="compositionally biased region" description="Basic residues" evidence="7">
    <location>
        <begin position="158"/>
        <end position="170"/>
    </location>
</feature>
<comment type="subcellular location">
    <subcellularLocation>
        <location evidence="1">Membrane</location>
        <topology evidence="1">Multi-pass membrane protein</topology>
    </subcellularLocation>
</comment>
<gene>
    <name evidence="10" type="primary">zitB_2</name>
    <name evidence="11" type="synonym">zitB</name>
    <name evidence="11" type="ORF">R77569_02358</name>
    <name evidence="10" type="ORF">R77591_04502</name>
</gene>
<feature type="transmembrane region" description="Helical" evidence="8">
    <location>
        <begin position="291"/>
        <end position="311"/>
    </location>
</feature>
<name>A0AAD2B0C5_9RALS</name>
<dbReference type="InterPro" id="IPR027469">
    <property type="entry name" value="Cation_efflux_TMD_sf"/>
</dbReference>
<dbReference type="GeneID" id="61386806"/>
<keyword evidence="3 8" id="KW-0812">Transmembrane</keyword>
<dbReference type="InterPro" id="IPR002524">
    <property type="entry name" value="Cation_efflux"/>
</dbReference>
<evidence type="ECO:0000256" key="8">
    <source>
        <dbReference type="SAM" id="Phobius"/>
    </source>
</evidence>
<evidence type="ECO:0000313" key="13">
    <source>
        <dbReference type="Proteomes" id="UP001190452"/>
    </source>
</evidence>
<feature type="transmembrane region" description="Helical" evidence="8">
    <location>
        <begin position="30"/>
        <end position="54"/>
    </location>
</feature>